<dbReference type="RefSeq" id="WP_345003235.1">
    <property type="nucleotide sequence ID" value="NZ_BAAAXV010000012.1"/>
</dbReference>
<accession>A0ABV5S8I6</accession>
<reference evidence="1 2" key="1">
    <citation type="submission" date="2024-09" db="EMBL/GenBank/DDBJ databases">
        <authorList>
            <person name="Sun Q."/>
            <person name="Mori K."/>
        </authorList>
    </citation>
    <scope>NUCLEOTIDE SEQUENCE [LARGE SCALE GENOMIC DNA]</scope>
    <source>
        <strain evidence="1 2">JCM 3143</strain>
    </source>
</reference>
<evidence type="ECO:0000313" key="2">
    <source>
        <dbReference type="Proteomes" id="UP001589532"/>
    </source>
</evidence>
<name>A0ABV5S8I6_9ACTN</name>
<dbReference type="Proteomes" id="UP001589532">
    <property type="component" value="Unassembled WGS sequence"/>
</dbReference>
<keyword evidence="2" id="KW-1185">Reference proteome</keyword>
<dbReference type="EMBL" id="JBHMBW010000025">
    <property type="protein sequence ID" value="MFB9626831.1"/>
    <property type="molecule type" value="Genomic_DNA"/>
</dbReference>
<evidence type="ECO:0000313" key="1">
    <source>
        <dbReference type="EMBL" id="MFB9626831.1"/>
    </source>
</evidence>
<sequence>MDLHLVAAALRRDTSDLNLYAGVLLNTLREALPPDCVTVERGRWGLRRVRALAVRLNERVLTLTASDPGLVAVIRHEVRGVMLSRRTVALDTWIEELSRQLIQRAELDAAAAAALRRLVDPQDFG</sequence>
<proteinExistence type="predicted"/>
<comment type="caution">
    <text evidence="1">The sequence shown here is derived from an EMBL/GenBank/DDBJ whole genome shotgun (WGS) entry which is preliminary data.</text>
</comment>
<organism evidence="1 2">
    <name type="scientific">Nonomuraea helvata</name>
    <dbReference type="NCBI Taxonomy" id="37484"/>
    <lineage>
        <taxon>Bacteria</taxon>
        <taxon>Bacillati</taxon>
        <taxon>Actinomycetota</taxon>
        <taxon>Actinomycetes</taxon>
        <taxon>Streptosporangiales</taxon>
        <taxon>Streptosporangiaceae</taxon>
        <taxon>Nonomuraea</taxon>
    </lineage>
</organism>
<gene>
    <name evidence="1" type="ORF">ACFFSA_27415</name>
</gene>
<protein>
    <submittedName>
        <fullName evidence="1">Uncharacterized protein</fullName>
    </submittedName>
</protein>